<dbReference type="EMBL" id="LAZR01066290">
    <property type="protein sequence ID" value="KKK53867.1"/>
    <property type="molecule type" value="Genomic_DNA"/>
</dbReference>
<sequence length="83" mass="8823">MSTRSVVGRIDSDTFVGRYHHTDGYPTALGEVFVERALAADDLEILGPFDAAGFNQSDGRVHIEASDAAVLAAAISLPSSLFR</sequence>
<protein>
    <submittedName>
        <fullName evidence="1">Uncharacterized protein</fullName>
    </submittedName>
</protein>
<reference evidence="1" key="1">
    <citation type="journal article" date="2015" name="Nature">
        <title>Complex archaea that bridge the gap between prokaryotes and eukaryotes.</title>
        <authorList>
            <person name="Spang A."/>
            <person name="Saw J.H."/>
            <person name="Jorgensen S.L."/>
            <person name="Zaremba-Niedzwiedzka K."/>
            <person name="Martijn J."/>
            <person name="Lind A.E."/>
            <person name="van Eijk R."/>
            <person name="Schleper C."/>
            <person name="Guy L."/>
            <person name="Ettema T.J."/>
        </authorList>
    </citation>
    <scope>NUCLEOTIDE SEQUENCE</scope>
</reference>
<organism evidence="1">
    <name type="scientific">marine sediment metagenome</name>
    <dbReference type="NCBI Taxonomy" id="412755"/>
    <lineage>
        <taxon>unclassified sequences</taxon>
        <taxon>metagenomes</taxon>
        <taxon>ecological metagenomes</taxon>
    </lineage>
</organism>
<name>A0A0F8WAS1_9ZZZZ</name>
<accession>A0A0F8WAS1</accession>
<gene>
    <name evidence="1" type="ORF">LCGC14_3090460</name>
</gene>
<proteinExistence type="predicted"/>
<comment type="caution">
    <text evidence="1">The sequence shown here is derived from an EMBL/GenBank/DDBJ whole genome shotgun (WGS) entry which is preliminary data.</text>
</comment>
<dbReference type="AlphaFoldDB" id="A0A0F8WAS1"/>
<evidence type="ECO:0000313" key="1">
    <source>
        <dbReference type="EMBL" id="KKK53867.1"/>
    </source>
</evidence>